<dbReference type="EMBL" id="CAEY01001565">
    <property type="status" value="NOT_ANNOTATED_CDS"/>
    <property type="molecule type" value="Genomic_DNA"/>
</dbReference>
<dbReference type="EnsemblMetazoa" id="tetur05g01800.1">
    <property type="protein sequence ID" value="tetur05g01800.1"/>
    <property type="gene ID" value="tetur05g01800"/>
</dbReference>
<evidence type="ECO:0000313" key="1">
    <source>
        <dbReference type="EnsemblMetazoa" id="tetur05g01800.1"/>
    </source>
</evidence>
<name>T1K496_TETUR</name>
<evidence type="ECO:0000313" key="2">
    <source>
        <dbReference type="Proteomes" id="UP000015104"/>
    </source>
</evidence>
<dbReference type="HOGENOM" id="CLU_2657632_0_0_1"/>
<keyword evidence="2" id="KW-1185">Reference proteome</keyword>
<dbReference type="AlphaFoldDB" id="T1K496"/>
<protein>
    <submittedName>
        <fullName evidence="1">Uncharacterized protein</fullName>
    </submittedName>
</protein>
<sequence>MWFSGSVAEAVDKSKKEKKLFLVFIEGNLDEILSVMQRKNTGVNLEVIPGFLTEQEFMDKLDKVSLFMNWLLDTFW</sequence>
<reference evidence="1" key="2">
    <citation type="submission" date="2015-06" db="UniProtKB">
        <authorList>
            <consortium name="EnsemblMetazoa"/>
        </authorList>
    </citation>
    <scope>IDENTIFICATION</scope>
</reference>
<accession>T1K496</accession>
<reference evidence="2" key="1">
    <citation type="submission" date="2011-08" db="EMBL/GenBank/DDBJ databases">
        <authorList>
            <person name="Rombauts S."/>
        </authorList>
    </citation>
    <scope>NUCLEOTIDE SEQUENCE</scope>
    <source>
        <strain evidence="2">London</strain>
    </source>
</reference>
<proteinExistence type="predicted"/>
<dbReference type="Proteomes" id="UP000015104">
    <property type="component" value="Unassembled WGS sequence"/>
</dbReference>
<organism evidence="1 2">
    <name type="scientific">Tetranychus urticae</name>
    <name type="common">Two-spotted spider mite</name>
    <dbReference type="NCBI Taxonomy" id="32264"/>
    <lineage>
        <taxon>Eukaryota</taxon>
        <taxon>Metazoa</taxon>
        <taxon>Ecdysozoa</taxon>
        <taxon>Arthropoda</taxon>
        <taxon>Chelicerata</taxon>
        <taxon>Arachnida</taxon>
        <taxon>Acari</taxon>
        <taxon>Acariformes</taxon>
        <taxon>Trombidiformes</taxon>
        <taxon>Prostigmata</taxon>
        <taxon>Eleutherengona</taxon>
        <taxon>Raphignathae</taxon>
        <taxon>Tetranychoidea</taxon>
        <taxon>Tetranychidae</taxon>
        <taxon>Tetranychus</taxon>
    </lineage>
</organism>